<organism evidence="3 4">
    <name type="scientific">Marivirga atlantica</name>
    <dbReference type="NCBI Taxonomy" id="1548457"/>
    <lineage>
        <taxon>Bacteria</taxon>
        <taxon>Pseudomonadati</taxon>
        <taxon>Bacteroidota</taxon>
        <taxon>Cytophagia</taxon>
        <taxon>Cytophagales</taxon>
        <taxon>Marivirgaceae</taxon>
        <taxon>Marivirga</taxon>
    </lineage>
</organism>
<dbReference type="InterPro" id="IPR032710">
    <property type="entry name" value="NTF2-like_dom_sf"/>
</dbReference>
<evidence type="ECO:0000259" key="2">
    <source>
        <dbReference type="Pfam" id="PF14534"/>
    </source>
</evidence>
<keyword evidence="4" id="KW-1185">Reference proteome</keyword>
<gene>
    <name evidence="3" type="ORF">JKP34_12220</name>
</gene>
<feature type="chain" id="PRO_5036704215" evidence="1">
    <location>
        <begin position="22"/>
        <end position="163"/>
    </location>
</feature>
<feature type="signal peptide" evidence="1">
    <location>
        <begin position="1"/>
        <end position="21"/>
    </location>
</feature>
<dbReference type="SUPFAM" id="SSF54427">
    <property type="entry name" value="NTF2-like"/>
    <property type="match status" value="1"/>
</dbReference>
<protein>
    <submittedName>
        <fullName evidence="3">DUF4440 domain-containing protein</fullName>
    </submittedName>
</protein>
<dbReference type="RefSeq" id="WP_201921767.1">
    <property type="nucleotide sequence ID" value="NZ_JAERQG010000003.1"/>
</dbReference>
<dbReference type="EMBL" id="JAERQG010000003">
    <property type="protein sequence ID" value="MBL0766022.1"/>
    <property type="molecule type" value="Genomic_DNA"/>
</dbReference>
<sequence length="163" mass="19099">MKIHKRKIITFLILLSSILFAFTFLKPDRSADRQAILKTIENYNKGWESRNVELVLTDYADSTDWTNAFGDRVRTREELRALLTEIFSLDFVMAGKQNYAENDFNFLSNDVALLRSRNLRKGQKYSSGEPMPDRDINHLRVYQKIDGEWKIVSHMISQAHIKK</sequence>
<accession>A0A937DFA2</accession>
<evidence type="ECO:0000256" key="1">
    <source>
        <dbReference type="SAM" id="SignalP"/>
    </source>
</evidence>
<name>A0A937DFA2_9BACT</name>
<evidence type="ECO:0000313" key="3">
    <source>
        <dbReference type="EMBL" id="MBL0766022.1"/>
    </source>
</evidence>
<comment type="caution">
    <text evidence="3">The sequence shown here is derived from an EMBL/GenBank/DDBJ whole genome shotgun (WGS) entry which is preliminary data.</text>
</comment>
<dbReference type="AlphaFoldDB" id="A0A937DFA2"/>
<dbReference type="Gene3D" id="3.10.450.50">
    <property type="match status" value="1"/>
</dbReference>
<dbReference type="InterPro" id="IPR027843">
    <property type="entry name" value="DUF4440"/>
</dbReference>
<proteinExistence type="predicted"/>
<keyword evidence="1" id="KW-0732">Signal</keyword>
<evidence type="ECO:0000313" key="4">
    <source>
        <dbReference type="Proteomes" id="UP000642920"/>
    </source>
</evidence>
<reference evidence="3" key="1">
    <citation type="submission" date="2021-01" db="EMBL/GenBank/DDBJ databases">
        <title>Marivirga sp. nov., isolated from intertidal surface sediments.</title>
        <authorList>
            <person name="Zhang M."/>
        </authorList>
    </citation>
    <scope>NUCLEOTIDE SEQUENCE</scope>
    <source>
        <strain evidence="3">SM1354</strain>
    </source>
</reference>
<dbReference type="Proteomes" id="UP000642920">
    <property type="component" value="Unassembled WGS sequence"/>
</dbReference>
<dbReference type="Pfam" id="PF14534">
    <property type="entry name" value="DUF4440"/>
    <property type="match status" value="1"/>
</dbReference>
<feature type="domain" description="DUF4440" evidence="2">
    <location>
        <begin position="36"/>
        <end position="151"/>
    </location>
</feature>